<dbReference type="Pfam" id="PF13513">
    <property type="entry name" value="HEAT_EZ"/>
    <property type="match status" value="1"/>
</dbReference>
<dbReference type="EMBL" id="CAJHUC010000419">
    <property type="protein sequence ID" value="CAD7696000.1"/>
    <property type="molecule type" value="Genomic_DNA"/>
</dbReference>
<organism evidence="3 4">
    <name type="scientific">Ostreobium quekettii</name>
    <dbReference type="NCBI Taxonomy" id="121088"/>
    <lineage>
        <taxon>Eukaryota</taxon>
        <taxon>Viridiplantae</taxon>
        <taxon>Chlorophyta</taxon>
        <taxon>core chlorophytes</taxon>
        <taxon>Ulvophyceae</taxon>
        <taxon>TCBD clade</taxon>
        <taxon>Bryopsidales</taxon>
        <taxon>Ostreobineae</taxon>
        <taxon>Ostreobiaceae</taxon>
        <taxon>Ostreobium</taxon>
    </lineage>
</organism>
<evidence type="ECO:0000313" key="4">
    <source>
        <dbReference type="Proteomes" id="UP000708148"/>
    </source>
</evidence>
<dbReference type="PROSITE" id="PS51379">
    <property type="entry name" value="4FE4S_FER_2"/>
    <property type="match status" value="1"/>
</dbReference>
<dbReference type="InterPro" id="IPR011989">
    <property type="entry name" value="ARM-like"/>
</dbReference>
<feature type="region of interest" description="Disordered" evidence="1">
    <location>
        <begin position="659"/>
        <end position="681"/>
    </location>
</feature>
<sequence>MAAASAENGANGPTSMDAVLLGLGARLHLDRVKAQEQLSRGLDTESWADDPKTQAALVEAVRKLMQSETPECRLGGLQAAGLLLPYVAPSEFDDFVLSGCWDMLEDPEVRIRLAVGDCLGALVKKAGVSVYNRIGSVIVKSIRDHLDRENEGGEEGVDDRGLCSPRFGFNLDGGNQPGTGSFRHDTEGWKCLETSFKALQKVMGGCGRSFAPLMTPDLRDLLYLGLGHFNRFVRETGFLCLGTMCEMLGPEGLGDIKSEVAQKLAKGLADNWSQVRYAASIATRTFLEVLGSRREEVYADILPQMCLNRYYVAEGVKLYSQQTWRLMVSDHGREWVQRLMPHFVDYYIRQCGANNHAVREAACACIAELMMKIGREAVGPYVPRLLLALVDCFKDASWPVRDAACTACGNCVSVFPEESRVVLDELYDLWFAHLWDNIGSVRENTAIALGKAVQAYGEEALSRLLPVLKERLAKAKEQPEHSSQFSDLENTTTFGVAGRRVPDAHVTDQQMFSCGSLAPKLARGGGCMDHGFKREKQPWEASDGAVYLVRELSAVVPSTAAECMPALADLSRLGGFMHCAHLHETVWKAVPTIAANMGKRAFKPHLADLLDSMFLSLKADNQLEAVAAGEAIGAVRDMLGPNIFRGRLTDEQCQMLDTNHNVPPAGTRSNLAARRNPAPVH</sequence>
<accession>A0A8S1IQA1</accession>
<dbReference type="SUPFAM" id="SSF48371">
    <property type="entry name" value="ARM repeat"/>
    <property type="match status" value="1"/>
</dbReference>
<evidence type="ECO:0000259" key="2">
    <source>
        <dbReference type="PROSITE" id="PS51379"/>
    </source>
</evidence>
<gene>
    <name evidence="3" type="ORF">OSTQU699_LOCUS1361</name>
</gene>
<evidence type="ECO:0000313" key="3">
    <source>
        <dbReference type="EMBL" id="CAD7696000.1"/>
    </source>
</evidence>
<protein>
    <recommendedName>
        <fullName evidence="2">4Fe-4S ferredoxin-type domain-containing protein</fullName>
    </recommendedName>
</protein>
<evidence type="ECO:0000256" key="1">
    <source>
        <dbReference type="SAM" id="MobiDB-lite"/>
    </source>
</evidence>
<keyword evidence="4" id="KW-1185">Reference proteome</keyword>
<reference evidence="3" key="1">
    <citation type="submission" date="2020-12" db="EMBL/GenBank/DDBJ databases">
        <authorList>
            <person name="Iha C."/>
        </authorList>
    </citation>
    <scope>NUCLEOTIDE SEQUENCE</scope>
</reference>
<dbReference type="AlphaFoldDB" id="A0A8S1IQA1"/>
<dbReference type="OrthoDB" id="414039at2759"/>
<feature type="domain" description="4Fe-4S ferredoxin-type" evidence="2">
    <location>
        <begin position="396"/>
        <end position="425"/>
    </location>
</feature>
<dbReference type="Gene3D" id="1.25.10.10">
    <property type="entry name" value="Leucine-rich Repeat Variant"/>
    <property type="match status" value="3"/>
</dbReference>
<comment type="caution">
    <text evidence="3">The sequence shown here is derived from an EMBL/GenBank/DDBJ whole genome shotgun (WGS) entry which is preliminary data.</text>
</comment>
<proteinExistence type="predicted"/>
<dbReference type="InterPro" id="IPR017896">
    <property type="entry name" value="4Fe4S_Fe-S-bd"/>
</dbReference>
<dbReference type="Proteomes" id="UP000708148">
    <property type="component" value="Unassembled WGS sequence"/>
</dbReference>
<name>A0A8S1IQA1_9CHLO</name>
<dbReference type="InterPro" id="IPR016024">
    <property type="entry name" value="ARM-type_fold"/>
</dbReference>